<dbReference type="Proteomes" id="UP001526426">
    <property type="component" value="Unassembled WGS sequence"/>
</dbReference>
<feature type="transmembrane region" description="Helical" evidence="3">
    <location>
        <begin position="71"/>
        <end position="93"/>
    </location>
</feature>
<dbReference type="RefSeq" id="WP_265264597.1">
    <property type="nucleotide sequence ID" value="NZ_JAIHOM010000046.1"/>
</dbReference>
<reference evidence="4 5" key="1">
    <citation type="submission" date="2021-08" db="EMBL/GenBank/DDBJ databases">
        <title>Draft genome sequence of Spirulina subsalsa with high tolerance to salinity and hype-accumulation of phycocyanin.</title>
        <authorList>
            <person name="Pei H."/>
            <person name="Jiang L."/>
        </authorList>
    </citation>
    <scope>NUCLEOTIDE SEQUENCE [LARGE SCALE GENOMIC DNA]</scope>
    <source>
        <strain evidence="4 5">FACHB-351</strain>
    </source>
</reference>
<name>A0ABT3L5K6_9CYAN</name>
<proteinExistence type="predicted"/>
<comment type="caution">
    <text evidence="4">The sequence shown here is derived from an EMBL/GenBank/DDBJ whole genome shotgun (WGS) entry which is preliminary data.</text>
</comment>
<gene>
    <name evidence="4" type="ORF">K4A83_11025</name>
</gene>
<evidence type="ECO:0008006" key="6">
    <source>
        <dbReference type="Google" id="ProtNLM"/>
    </source>
</evidence>
<keyword evidence="3" id="KW-1133">Transmembrane helix</keyword>
<keyword evidence="3" id="KW-0472">Membrane</keyword>
<evidence type="ECO:0000256" key="2">
    <source>
        <dbReference type="SAM" id="MobiDB-lite"/>
    </source>
</evidence>
<dbReference type="EMBL" id="JAIHOM010000046">
    <property type="protein sequence ID" value="MCW6036791.1"/>
    <property type="molecule type" value="Genomic_DNA"/>
</dbReference>
<evidence type="ECO:0000313" key="4">
    <source>
        <dbReference type="EMBL" id="MCW6036791.1"/>
    </source>
</evidence>
<feature type="region of interest" description="Disordered" evidence="2">
    <location>
        <begin position="1"/>
        <end position="63"/>
    </location>
</feature>
<keyword evidence="5" id="KW-1185">Reference proteome</keyword>
<keyword evidence="1" id="KW-0175">Coiled coil</keyword>
<sequence>MNVPTVNVSLKNVKLGGKSAQKQSNSRPTEHKGQGGKLFHRPPTYPVSKNQPPQPSTPEPTTSPTSFLWSWQLWGVMVIIVTGTIGFSATALLTKSPAMPNCPSMFWPTASASMRLYCAELAANKQTIEDLLEAIRLVEDLPLDHPLRGEIDRNIEKWVNDLLALGEQEFQEGRLQEAIALANKVSQYLQDPSIVQERIERWNEVWQQGEQIAEEAESHIKNAAWGLAFQNAARLTRLNNRYWANTRYRELFDYLELARRESRQLDEAYTALNRGGLDNLLQAIELAQNINDRSSAYAEAQMLISRAGDKMIDLALELLQEGKWQEAMRVSNQIPSELGLTEQALDINMLAEAASTASYGTVRNLEDAIARAIRVTPGRPLYRQAQKLARQWQLEAEAVVQLDQADQLARDGRPSSLNAAIAQARLVTRENPRYSQAQSRISDWTRQIQTLEDRPRLERAQNFARQPGLDSLEQAVEEARQIDPNRPLYREAQMRIQQWENNIQQTEDQPILDEAMNLATQGNFRAAIQTAQRIQRDRALYNEAQSRISRWEREVNAQRLLAQAQQLAQRGTPEALNQAINRASQVPNESLYRYQSNQAVQVWSEQILAMARNRAGSDLRTAIAIASQVPPNTPAYNAARSQLEIWQRILNPSQSAPANDYLDVQDWGNL</sequence>
<evidence type="ECO:0000256" key="3">
    <source>
        <dbReference type="SAM" id="Phobius"/>
    </source>
</evidence>
<evidence type="ECO:0000256" key="1">
    <source>
        <dbReference type="SAM" id="Coils"/>
    </source>
</evidence>
<feature type="compositionally biased region" description="Polar residues" evidence="2">
    <location>
        <begin position="1"/>
        <end position="10"/>
    </location>
</feature>
<organism evidence="4 5">
    <name type="scientific">Spirulina subsalsa FACHB-351</name>
    <dbReference type="NCBI Taxonomy" id="234711"/>
    <lineage>
        <taxon>Bacteria</taxon>
        <taxon>Bacillati</taxon>
        <taxon>Cyanobacteriota</taxon>
        <taxon>Cyanophyceae</taxon>
        <taxon>Spirulinales</taxon>
        <taxon>Spirulinaceae</taxon>
        <taxon>Spirulina</taxon>
    </lineage>
</organism>
<evidence type="ECO:0000313" key="5">
    <source>
        <dbReference type="Proteomes" id="UP001526426"/>
    </source>
</evidence>
<keyword evidence="3" id="KW-0812">Transmembrane</keyword>
<feature type="coiled-coil region" evidence="1">
    <location>
        <begin position="534"/>
        <end position="561"/>
    </location>
</feature>
<accession>A0ABT3L5K6</accession>
<protein>
    <recommendedName>
        <fullName evidence="6">Chromosome segregation ATPase</fullName>
    </recommendedName>
</protein>